<accession>A0ABP1F690</accession>
<dbReference type="EMBL" id="CAXJIO010000014">
    <property type="protein sequence ID" value="CAL2103822.1"/>
    <property type="molecule type" value="Genomic_DNA"/>
</dbReference>
<evidence type="ECO:0000313" key="1">
    <source>
        <dbReference type="EMBL" id="CAL2103822.1"/>
    </source>
</evidence>
<name>A0ABP1F690_9FLAO</name>
<reference evidence="1 2" key="1">
    <citation type="submission" date="2024-05" db="EMBL/GenBank/DDBJ databases">
        <authorList>
            <person name="Duchaud E."/>
        </authorList>
    </citation>
    <scope>NUCLEOTIDE SEQUENCE [LARGE SCALE GENOMIC DNA]</scope>
    <source>
        <strain evidence="1">Ena-SAMPLE-TAB-13-05-2024-13:56:06:370-140308</strain>
    </source>
</reference>
<organism evidence="1 2">
    <name type="scientific">Tenacibaculum polynesiense</name>
    <dbReference type="NCBI Taxonomy" id="3137857"/>
    <lineage>
        <taxon>Bacteria</taxon>
        <taxon>Pseudomonadati</taxon>
        <taxon>Bacteroidota</taxon>
        <taxon>Flavobacteriia</taxon>
        <taxon>Flavobacteriales</taxon>
        <taxon>Flavobacteriaceae</taxon>
        <taxon>Tenacibaculum</taxon>
    </lineage>
</organism>
<gene>
    <name evidence="1" type="ORF">T190423A01A_50070</name>
</gene>
<keyword evidence="2" id="KW-1185">Reference proteome</keyword>
<evidence type="ECO:0000313" key="2">
    <source>
        <dbReference type="Proteomes" id="UP001497527"/>
    </source>
</evidence>
<comment type="caution">
    <text evidence="1">The sequence shown here is derived from an EMBL/GenBank/DDBJ whole genome shotgun (WGS) entry which is preliminary data.</text>
</comment>
<dbReference type="Proteomes" id="UP001497527">
    <property type="component" value="Unassembled WGS sequence"/>
</dbReference>
<proteinExistence type="predicted"/>
<sequence>MGKILLKKTASVLNDLLSTLAEFGKGASYALRH</sequence>
<protein>
    <submittedName>
        <fullName evidence="1">Uncharacterized protein</fullName>
    </submittedName>
</protein>